<sequence length="273" mass="28629" precursor="true">MLLLAPAVLWLPAQEPTFGGRGGSGEKGITAAIAGAKEDPAAFERGARLYTANCAGCHGATGRGGPGAPDLIRSVLVLDDEKGILIAPVLREGRPEMGMPKPGLSEAQIGDLVAWLHVQTYAAGHRSTYAFLDVLTGDPKKGEAYFTGAGRCGSCHSASGDLKGIGSRYDGFALQSRWLQPRGGRGGRGGATKSAITVTVTPANGNSISGTLDRIDDFSVSLRDSEGVYHSFNRDGAIPKVEVHDPLKVHTDMLGKYTDTDIHNVTAYLVTLK</sequence>
<feature type="domain" description="Cytochrome c" evidence="5">
    <location>
        <begin position="41"/>
        <end position="120"/>
    </location>
</feature>
<dbReference type="Gene3D" id="1.10.760.10">
    <property type="entry name" value="Cytochrome c-like domain"/>
    <property type="match status" value="1"/>
</dbReference>
<dbReference type="SUPFAM" id="SSF46626">
    <property type="entry name" value="Cytochrome c"/>
    <property type="match status" value="2"/>
</dbReference>
<protein>
    <submittedName>
        <fullName evidence="6">Cytochrome c, class I</fullName>
    </submittedName>
</protein>
<dbReference type="GO" id="GO:0020037">
    <property type="term" value="F:heme binding"/>
    <property type="evidence" value="ECO:0007669"/>
    <property type="project" value="InterPro"/>
</dbReference>
<dbReference type="EMBL" id="CP000473">
    <property type="protein sequence ID" value="ABJ81547.1"/>
    <property type="molecule type" value="Genomic_DNA"/>
</dbReference>
<name>Q02BL9_SOLUE</name>
<dbReference type="GO" id="GO:0046872">
    <property type="term" value="F:metal ion binding"/>
    <property type="evidence" value="ECO:0007669"/>
    <property type="project" value="UniProtKB-KW"/>
</dbReference>
<organism evidence="6">
    <name type="scientific">Solibacter usitatus (strain Ellin6076)</name>
    <dbReference type="NCBI Taxonomy" id="234267"/>
    <lineage>
        <taxon>Bacteria</taxon>
        <taxon>Pseudomonadati</taxon>
        <taxon>Acidobacteriota</taxon>
        <taxon>Terriglobia</taxon>
        <taxon>Bryobacterales</taxon>
        <taxon>Solibacteraceae</taxon>
        <taxon>Candidatus Solibacter</taxon>
    </lineage>
</organism>
<dbReference type="InterPro" id="IPR036909">
    <property type="entry name" value="Cyt_c-like_dom_sf"/>
</dbReference>
<keyword evidence="1 4" id="KW-0349">Heme</keyword>
<dbReference type="InParanoid" id="Q02BL9"/>
<evidence type="ECO:0000256" key="4">
    <source>
        <dbReference type="PROSITE-ProRule" id="PRU00433"/>
    </source>
</evidence>
<evidence type="ECO:0000256" key="3">
    <source>
        <dbReference type="ARBA" id="ARBA00023004"/>
    </source>
</evidence>
<dbReference type="eggNOG" id="COG2010">
    <property type="taxonomic scope" value="Bacteria"/>
</dbReference>
<evidence type="ECO:0000259" key="5">
    <source>
        <dbReference type="PROSITE" id="PS51007"/>
    </source>
</evidence>
<dbReference type="STRING" id="234267.Acid_0539"/>
<dbReference type="KEGG" id="sus:Acid_0539"/>
<gene>
    <name evidence="6" type="ordered locus">Acid_0539</name>
</gene>
<dbReference type="AlphaFoldDB" id="Q02BL9"/>
<dbReference type="HOGENOM" id="CLU_057863_0_0_0"/>
<keyword evidence="2 4" id="KW-0479">Metal-binding</keyword>
<dbReference type="PROSITE" id="PS51007">
    <property type="entry name" value="CYTC"/>
    <property type="match status" value="2"/>
</dbReference>
<accession>Q02BL9</accession>
<evidence type="ECO:0000313" key="6">
    <source>
        <dbReference type="EMBL" id="ABJ81547.1"/>
    </source>
</evidence>
<dbReference type="InterPro" id="IPR009056">
    <property type="entry name" value="Cyt_c-like_dom"/>
</dbReference>
<proteinExistence type="predicted"/>
<reference evidence="6" key="1">
    <citation type="submission" date="2006-10" db="EMBL/GenBank/DDBJ databases">
        <title>Complete sequence of Solibacter usitatus Ellin6076.</title>
        <authorList>
            <consortium name="US DOE Joint Genome Institute"/>
            <person name="Copeland A."/>
            <person name="Lucas S."/>
            <person name="Lapidus A."/>
            <person name="Barry K."/>
            <person name="Detter J.C."/>
            <person name="Glavina del Rio T."/>
            <person name="Hammon N."/>
            <person name="Israni S."/>
            <person name="Dalin E."/>
            <person name="Tice H."/>
            <person name="Pitluck S."/>
            <person name="Thompson L.S."/>
            <person name="Brettin T."/>
            <person name="Bruce D."/>
            <person name="Han C."/>
            <person name="Tapia R."/>
            <person name="Gilna P."/>
            <person name="Schmutz J."/>
            <person name="Larimer F."/>
            <person name="Land M."/>
            <person name="Hauser L."/>
            <person name="Kyrpides N."/>
            <person name="Mikhailova N."/>
            <person name="Janssen P.H."/>
            <person name="Kuske C.R."/>
            <person name="Richardson P."/>
        </authorList>
    </citation>
    <scope>NUCLEOTIDE SEQUENCE</scope>
    <source>
        <strain evidence="6">Ellin6076</strain>
    </source>
</reference>
<feature type="domain" description="Cytochrome c" evidence="5">
    <location>
        <begin position="137"/>
        <end position="273"/>
    </location>
</feature>
<evidence type="ECO:0000256" key="1">
    <source>
        <dbReference type="ARBA" id="ARBA00022617"/>
    </source>
</evidence>
<evidence type="ECO:0000256" key="2">
    <source>
        <dbReference type="ARBA" id="ARBA00022723"/>
    </source>
</evidence>
<dbReference type="Pfam" id="PF00034">
    <property type="entry name" value="Cytochrom_C"/>
    <property type="match status" value="1"/>
</dbReference>
<keyword evidence="3 4" id="KW-0408">Iron</keyword>
<dbReference type="GO" id="GO:0009055">
    <property type="term" value="F:electron transfer activity"/>
    <property type="evidence" value="ECO:0007669"/>
    <property type="project" value="InterPro"/>
</dbReference>